<dbReference type="EMBL" id="BGZK01000497">
    <property type="protein sequence ID" value="GBP47177.1"/>
    <property type="molecule type" value="Genomic_DNA"/>
</dbReference>
<name>A0A4C1WAK2_EUMVA</name>
<dbReference type="AlphaFoldDB" id="A0A4C1WAK2"/>
<evidence type="ECO:0000313" key="1">
    <source>
        <dbReference type="EMBL" id="GBP47177.1"/>
    </source>
</evidence>
<evidence type="ECO:0000313" key="2">
    <source>
        <dbReference type="Proteomes" id="UP000299102"/>
    </source>
</evidence>
<accession>A0A4C1WAK2</accession>
<sequence length="73" mass="8571">MEISMKYSVFEVPSLSMACWRRSVIFLKLVLQRYKAVSSAKRTSWTPVCERSISLVYEEYSMGEAWSLEELRP</sequence>
<keyword evidence="2" id="KW-1185">Reference proteome</keyword>
<comment type="caution">
    <text evidence="1">The sequence shown here is derived from an EMBL/GenBank/DDBJ whole genome shotgun (WGS) entry which is preliminary data.</text>
</comment>
<proteinExistence type="predicted"/>
<reference evidence="1 2" key="1">
    <citation type="journal article" date="2019" name="Commun. Biol.">
        <title>The bagworm genome reveals a unique fibroin gene that provides high tensile strength.</title>
        <authorList>
            <person name="Kono N."/>
            <person name="Nakamura H."/>
            <person name="Ohtoshi R."/>
            <person name="Tomita M."/>
            <person name="Numata K."/>
            <person name="Arakawa K."/>
        </authorList>
    </citation>
    <scope>NUCLEOTIDE SEQUENCE [LARGE SCALE GENOMIC DNA]</scope>
</reference>
<dbReference type="Proteomes" id="UP000299102">
    <property type="component" value="Unassembled WGS sequence"/>
</dbReference>
<protein>
    <submittedName>
        <fullName evidence="1">Uncharacterized protein</fullName>
    </submittedName>
</protein>
<organism evidence="1 2">
    <name type="scientific">Eumeta variegata</name>
    <name type="common">Bagworm moth</name>
    <name type="synonym">Eumeta japonica</name>
    <dbReference type="NCBI Taxonomy" id="151549"/>
    <lineage>
        <taxon>Eukaryota</taxon>
        <taxon>Metazoa</taxon>
        <taxon>Ecdysozoa</taxon>
        <taxon>Arthropoda</taxon>
        <taxon>Hexapoda</taxon>
        <taxon>Insecta</taxon>
        <taxon>Pterygota</taxon>
        <taxon>Neoptera</taxon>
        <taxon>Endopterygota</taxon>
        <taxon>Lepidoptera</taxon>
        <taxon>Glossata</taxon>
        <taxon>Ditrysia</taxon>
        <taxon>Tineoidea</taxon>
        <taxon>Psychidae</taxon>
        <taxon>Oiketicinae</taxon>
        <taxon>Eumeta</taxon>
    </lineage>
</organism>
<gene>
    <name evidence="1" type="ORF">EVAR_38289_1</name>
</gene>